<evidence type="ECO:0000259" key="2">
    <source>
        <dbReference type="Pfam" id="PF20231"/>
    </source>
</evidence>
<dbReference type="GeneID" id="19204062"/>
<protein>
    <recommendedName>
        <fullName evidence="2">DUF6589 domain-containing protein</fullName>
    </recommendedName>
</protein>
<accession>A0A5M3M789</accession>
<dbReference type="Pfam" id="PF20231">
    <property type="entry name" value="DUF6589"/>
    <property type="match status" value="1"/>
</dbReference>
<organism evidence="3 4">
    <name type="scientific">Coniophora puteana (strain RWD-64-598)</name>
    <name type="common">Brown rot fungus</name>
    <dbReference type="NCBI Taxonomy" id="741705"/>
    <lineage>
        <taxon>Eukaryota</taxon>
        <taxon>Fungi</taxon>
        <taxon>Dikarya</taxon>
        <taxon>Basidiomycota</taxon>
        <taxon>Agaricomycotina</taxon>
        <taxon>Agaricomycetes</taxon>
        <taxon>Agaricomycetidae</taxon>
        <taxon>Boletales</taxon>
        <taxon>Coniophorineae</taxon>
        <taxon>Coniophoraceae</taxon>
        <taxon>Coniophora</taxon>
    </lineage>
</organism>
<dbReference type="InterPro" id="IPR046496">
    <property type="entry name" value="DUF6589"/>
</dbReference>
<dbReference type="OrthoDB" id="3040861at2759"/>
<gene>
    <name evidence="3" type="ORF">CONPUDRAFT_159245</name>
</gene>
<dbReference type="Proteomes" id="UP000053558">
    <property type="component" value="Unassembled WGS sequence"/>
</dbReference>
<dbReference type="AlphaFoldDB" id="A0A5M3M789"/>
<feature type="region of interest" description="Disordered" evidence="1">
    <location>
        <begin position="21"/>
        <end position="62"/>
    </location>
</feature>
<sequence>MGPSLPHRSMFAPTLSSIASGSTQASYAAPQGSLASTRPDSPAGGEHQSQSQLTDYDDGLDLEELPGWMDDSQMTLVDALDTPQAHMAISSLPSSIDIRHIKQQSKISRKRTLAALCREWEVSPLDLATDILNDEASYGSSYSDYWFRPKSEGIHRFLDALTTDKDNKKGQCPRWTKLSDWLLRSHAAVDVIKGVVDDEMEKAKKHLMFKRVQDITPEFLENWNFETIYQPLLDSTPVLSEILIVPIIEAQLCHQRSDHATGAASMWTLWLWASNATKKVTEVLSACGLCMGNTSTTALLESLADKNVDLAAQAARGPHLIGYDNFNASTTDVEQRGITTPYTTISATTGYVYELRSGNGPVDPSHVEWTGALRDGFDRAPGLRIEDVALPEDRHQFLRQDLVATVVDSLFKLYGDLFSAHIKESPILSHPSIRPFPKGYKTKFYCTRASRIEEGSRKGNLLYQNHLYTQQFDMTTAMLLKNAILFMGDQHTNKQTRGGKMIRLLDINDWERRKVFQIAIALFHLQLNLVWVISHKHKGTLSSEGSLLWFYELLEKTKLTKQHPDYHTLLMALRQTLDALLVAAWDVVLRDEGFSGGTQDEDIYRQFASSEDLTAEKILELAQKIQARWASVPLDEDQEDDIISTNIHLLIRDLLYAITLIRAVSDGDYGRVEDLFPHLELIFRGAGSHNYASEILFLMHNFKYVWTPEFSNIVRDNSIICPSGLGPGHCFGVDLNAEHGVDDIKDICLSRGMNGNWERIGHGAACIKQAAASKLKVPEILGIYPQSRSHTTPETRHITVTALRKVLDKQLLVYVPGRGLSSKTVKPMTDLMAVGRSKLESQALADFNKRLQQLQNGLEVDDEVDDIPPSQIVLAVSDE</sequence>
<reference evidence="4" key="1">
    <citation type="journal article" date="2012" name="Science">
        <title>The Paleozoic origin of enzymatic lignin decomposition reconstructed from 31 fungal genomes.</title>
        <authorList>
            <person name="Floudas D."/>
            <person name="Binder M."/>
            <person name="Riley R."/>
            <person name="Barry K."/>
            <person name="Blanchette R.A."/>
            <person name="Henrissat B."/>
            <person name="Martinez A.T."/>
            <person name="Otillar R."/>
            <person name="Spatafora J.W."/>
            <person name="Yadav J.S."/>
            <person name="Aerts A."/>
            <person name="Benoit I."/>
            <person name="Boyd A."/>
            <person name="Carlson A."/>
            <person name="Copeland A."/>
            <person name="Coutinho P.M."/>
            <person name="de Vries R.P."/>
            <person name="Ferreira P."/>
            <person name="Findley K."/>
            <person name="Foster B."/>
            <person name="Gaskell J."/>
            <person name="Glotzer D."/>
            <person name="Gorecki P."/>
            <person name="Heitman J."/>
            <person name="Hesse C."/>
            <person name="Hori C."/>
            <person name="Igarashi K."/>
            <person name="Jurgens J.A."/>
            <person name="Kallen N."/>
            <person name="Kersten P."/>
            <person name="Kohler A."/>
            <person name="Kuees U."/>
            <person name="Kumar T.K.A."/>
            <person name="Kuo A."/>
            <person name="LaButti K."/>
            <person name="Larrondo L.F."/>
            <person name="Lindquist E."/>
            <person name="Ling A."/>
            <person name="Lombard V."/>
            <person name="Lucas S."/>
            <person name="Lundell T."/>
            <person name="Martin R."/>
            <person name="McLaughlin D.J."/>
            <person name="Morgenstern I."/>
            <person name="Morin E."/>
            <person name="Murat C."/>
            <person name="Nagy L.G."/>
            <person name="Nolan M."/>
            <person name="Ohm R.A."/>
            <person name="Patyshakuliyeva A."/>
            <person name="Rokas A."/>
            <person name="Ruiz-Duenas F.J."/>
            <person name="Sabat G."/>
            <person name="Salamov A."/>
            <person name="Samejima M."/>
            <person name="Schmutz J."/>
            <person name="Slot J.C."/>
            <person name="St John F."/>
            <person name="Stenlid J."/>
            <person name="Sun H."/>
            <person name="Sun S."/>
            <person name="Syed K."/>
            <person name="Tsang A."/>
            <person name="Wiebenga A."/>
            <person name="Young D."/>
            <person name="Pisabarro A."/>
            <person name="Eastwood D.C."/>
            <person name="Martin F."/>
            <person name="Cullen D."/>
            <person name="Grigoriev I.V."/>
            <person name="Hibbett D.S."/>
        </authorList>
    </citation>
    <scope>NUCLEOTIDE SEQUENCE [LARGE SCALE GENOMIC DNA]</scope>
    <source>
        <strain evidence="4">RWD-64-598 SS2</strain>
    </source>
</reference>
<dbReference type="OMA" id="NINIVHI"/>
<feature type="domain" description="DUF6589" evidence="2">
    <location>
        <begin position="378"/>
        <end position="790"/>
    </location>
</feature>
<dbReference type="EMBL" id="JH711589">
    <property type="protein sequence ID" value="EIW75109.1"/>
    <property type="molecule type" value="Genomic_DNA"/>
</dbReference>
<name>A0A5M3M789_CONPW</name>
<evidence type="ECO:0000313" key="3">
    <source>
        <dbReference type="EMBL" id="EIW75109.1"/>
    </source>
</evidence>
<proteinExistence type="predicted"/>
<dbReference type="RefSeq" id="XP_007774542.1">
    <property type="nucleotide sequence ID" value="XM_007776352.1"/>
</dbReference>
<evidence type="ECO:0000256" key="1">
    <source>
        <dbReference type="SAM" id="MobiDB-lite"/>
    </source>
</evidence>
<comment type="caution">
    <text evidence="3">The sequence shown here is derived from an EMBL/GenBank/DDBJ whole genome shotgun (WGS) entry which is preliminary data.</text>
</comment>
<evidence type="ECO:0000313" key="4">
    <source>
        <dbReference type="Proteomes" id="UP000053558"/>
    </source>
</evidence>
<dbReference type="KEGG" id="cput:CONPUDRAFT_159245"/>
<keyword evidence="4" id="KW-1185">Reference proteome</keyword>